<dbReference type="EMBL" id="LN854557">
    <property type="protein sequence ID" value="CRL46405.1"/>
    <property type="molecule type" value="Genomic_DNA"/>
</dbReference>
<gene>
    <name evidence="1" type="ORF">SGGMMB4_05016</name>
</gene>
<dbReference type="BioCyc" id="SGLO343509:SGP1_RS19310-MONOMER"/>
<name>A0A193QNB2_SODGM</name>
<dbReference type="Pfam" id="PF04632">
    <property type="entry name" value="FUSC"/>
    <property type="match status" value="1"/>
</dbReference>
<dbReference type="AlphaFoldDB" id="A0A193QNB2"/>
<dbReference type="GO" id="GO:0005886">
    <property type="term" value="C:plasma membrane"/>
    <property type="evidence" value="ECO:0007669"/>
    <property type="project" value="InterPro"/>
</dbReference>
<protein>
    <submittedName>
        <fullName evidence="1">Fusaric acid resistance protein family protein</fullName>
    </submittedName>
</protein>
<proteinExistence type="predicted"/>
<reference evidence="1 2" key="1">
    <citation type="submission" date="2015-05" db="EMBL/GenBank/DDBJ databases">
        <authorList>
            <person name="Goodhead I."/>
        </authorList>
    </citation>
    <scope>NUCLEOTIDE SEQUENCE [LARGE SCALE GENOMIC DNA]</scope>
    <source>
        <strain evidence="2">morsitans</strain>
    </source>
</reference>
<organism evidence="1 2">
    <name type="scientific">Sodalis glossinidius (strain morsitans)</name>
    <dbReference type="NCBI Taxonomy" id="343509"/>
    <lineage>
        <taxon>Bacteria</taxon>
        <taxon>Pseudomonadati</taxon>
        <taxon>Pseudomonadota</taxon>
        <taxon>Gammaproteobacteria</taxon>
        <taxon>Enterobacterales</taxon>
        <taxon>Bruguierivoracaceae</taxon>
        <taxon>Sodalis</taxon>
    </lineage>
</organism>
<dbReference type="InterPro" id="IPR006726">
    <property type="entry name" value="PHBA_efflux_AaeB/fusaric-R"/>
</dbReference>
<sequence>MVEEICLGILCATLVHSVVLPAGLSASVMGLMDKTLTDIFADAAPPPPDEEDALSTARVRLSLDITQLRLLATHIPFDTGNLRWTAATVRTLQDRVALLLPTLSAVDDRLQALYQAEDGCATVAVRRRRHAPFA</sequence>
<dbReference type="GO" id="GO:0022857">
    <property type="term" value="F:transmembrane transporter activity"/>
    <property type="evidence" value="ECO:0007669"/>
    <property type="project" value="InterPro"/>
</dbReference>
<evidence type="ECO:0000313" key="2">
    <source>
        <dbReference type="Proteomes" id="UP000245838"/>
    </source>
</evidence>
<evidence type="ECO:0000313" key="1">
    <source>
        <dbReference type="EMBL" id="CRL46405.1"/>
    </source>
</evidence>
<dbReference type="OrthoDB" id="9807111at2"/>
<dbReference type="Proteomes" id="UP000245838">
    <property type="component" value="Chromosome sggmmb4_Chromosome"/>
</dbReference>
<dbReference type="RefSeq" id="WP_041867222.1">
    <property type="nucleotide sequence ID" value="NC_007712.1"/>
</dbReference>
<accession>A0A193QNB2</accession>